<organism evidence="1 2">
    <name type="scientific">Ixodes persulcatus</name>
    <name type="common">Taiga tick</name>
    <dbReference type="NCBI Taxonomy" id="34615"/>
    <lineage>
        <taxon>Eukaryota</taxon>
        <taxon>Metazoa</taxon>
        <taxon>Ecdysozoa</taxon>
        <taxon>Arthropoda</taxon>
        <taxon>Chelicerata</taxon>
        <taxon>Arachnida</taxon>
        <taxon>Acari</taxon>
        <taxon>Parasitiformes</taxon>
        <taxon>Ixodida</taxon>
        <taxon>Ixodoidea</taxon>
        <taxon>Ixodidae</taxon>
        <taxon>Ixodinae</taxon>
        <taxon>Ixodes</taxon>
    </lineage>
</organism>
<sequence>MEVTHCDLLFNEKANGRDSTAPVQPATNKVGPEGQALSYEVKVAPGVTFPKALEFEGTEDYEGPLVHDAAAALSRREGPPPMSEGPFEATAAAKGRLAPPGRRRQGLPRPQPAWRPNTSPTGSAARKRTVDKLTYRDLLTQKEENVKLEWQCLLAQQKASEEQLRAAKATREAAEEVRKTATFFRDQGKRLFALLGQAVPQGSP</sequence>
<gene>
    <name evidence="1" type="ORF">HPB47_011322</name>
</gene>
<keyword evidence="2" id="KW-1185">Reference proteome</keyword>
<dbReference type="Proteomes" id="UP000805193">
    <property type="component" value="Unassembled WGS sequence"/>
</dbReference>
<comment type="caution">
    <text evidence="1">The sequence shown here is derived from an EMBL/GenBank/DDBJ whole genome shotgun (WGS) entry which is preliminary data.</text>
</comment>
<evidence type="ECO:0000313" key="2">
    <source>
        <dbReference type="Proteomes" id="UP000805193"/>
    </source>
</evidence>
<name>A0AC60NWT2_IXOPE</name>
<evidence type="ECO:0000313" key="1">
    <source>
        <dbReference type="EMBL" id="KAG0411543.1"/>
    </source>
</evidence>
<accession>A0AC60NWT2</accession>
<proteinExistence type="predicted"/>
<reference evidence="1 2" key="1">
    <citation type="journal article" date="2020" name="Cell">
        <title>Large-Scale Comparative Analyses of Tick Genomes Elucidate Their Genetic Diversity and Vector Capacities.</title>
        <authorList>
            <consortium name="Tick Genome and Microbiome Consortium (TIGMIC)"/>
            <person name="Jia N."/>
            <person name="Wang J."/>
            <person name="Shi W."/>
            <person name="Du L."/>
            <person name="Sun Y."/>
            <person name="Zhan W."/>
            <person name="Jiang J.F."/>
            <person name="Wang Q."/>
            <person name="Zhang B."/>
            <person name="Ji P."/>
            <person name="Bell-Sakyi L."/>
            <person name="Cui X.M."/>
            <person name="Yuan T.T."/>
            <person name="Jiang B.G."/>
            <person name="Yang W.F."/>
            <person name="Lam T.T."/>
            <person name="Chang Q.C."/>
            <person name="Ding S.J."/>
            <person name="Wang X.J."/>
            <person name="Zhu J.G."/>
            <person name="Ruan X.D."/>
            <person name="Zhao L."/>
            <person name="Wei J.T."/>
            <person name="Ye R.Z."/>
            <person name="Que T.C."/>
            <person name="Du C.H."/>
            <person name="Zhou Y.H."/>
            <person name="Cheng J.X."/>
            <person name="Dai P.F."/>
            <person name="Guo W.B."/>
            <person name="Han X.H."/>
            <person name="Huang E.J."/>
            <person name="Li L.F."/>
            <person name="Wei W."/>
            <person name="Gao Y.C."/>
            <person name="Liu J.Z."/>
            <person name="Shao H.Z."/>
            <person name="Wang X."/>
            <person name="Wang C.C."/>
            <person name="Yang T.C."/>
            <person name="Huo Q.B."/>
            <person name="Li W."/>
            <person name="Chen H.Y."/>
            <person name="Chen S.E."/>
            <person name="Zhou L.G."/>
            <person name="Ni X.B."/>
            <person name="Tian J.H."/>
            <person name="Sheng Y."/>
            <person name="Liu T."/>
            <person name="Pan Y.S."/>
            <person name="Xia L.Y."/>
            <person name="Li J."/>
            <person name="Zhao F."/>
            <person name="Cao W.C."/>
        </authorList>
    </citation>
    <scope>NUCLEOTIDE SEQUENCE [LARGE SCALE GENOMIC DNA]</scope>
    <source>
        <strain evidence="1">Iper-2018</strain>
    </source>
</reference>
<protein>
    <submittedName>
        <fullName evidence="1">Uncharacterized protein</fullName>
    </submittedName>
</protein>
<dbReference type="EMBL" id="JABSTQ010011421">
    <property type="protein sequence ID" value="KAG0411543.1"/>
    <property type="molecule type" value="Genomic_DNA"/>
</dbReference>